<dbReference type="AlphaFoldDB" id="A0A381R1M3"/>
<dbReference type="EMBL" id="UINC01001605">
    <property type="protein sequence ID" value="SUZ84748.1"/>
    <property type="molecule type" value="Genomic_DNA"/>
</dbReference>
<evidence type="ECO:0000256" key="3">
    <source>
        <dbReference type="ARBA" id="ARBA00023052"/>
    </source>
</evidence>
<dbReference type="SUPFAM" id="SSF52518">
    <property type="entry name" value="Thiamin diphosphate-binding fold (THDP-binding)"/>
    <property type="match status" value="2"/>
</dbReference>
<name>A0A381R1M3_9ZZZZ</name>
<dbReference type="Gene3D" id="3.40.50.970">
    <property type="match status" value="2"/>
</dbReference>
<dbReference type="PANTHER" id="PTHR43257">
    <property type="entry name" value="PYRUVATE DEHYDROGENASE E1 COMPONENT BETA SUBUNIT"/>
    <property type="match status" value="1"/>
</dbReference>
<accession>A0A381R1M3</accession>
<proteinExistence type="predicted"/>
<feature type="domain" description="Transketolase-like pyrimidine-binding" evidence="4">
    <location>
        <begin position="373"/>
        <end position="561"/>
    </location>
</feature>
<dbReference type="CDD" id="cd02000">
    <property type="entry name" value="TPP_E1_PDC_ADC_BCADC"/>
    <property type="match status" value="1"/>
</dbReference>
<dbReference type="Gene3D" id="3.40.50.920">
    <property type="match status" value="1"/>
</dbReference>
<comment type="cofactor">
    <cofactor evidence="1">
        <name>thiamine diphosphate</name>
        <dbReference type="ChEBI" id="CHEBI:58937"/>
    </cofactor>
</comment>
<dbReference type="InterPro" id="IPR033248">
    <property type="entry name" value="Transketolase_C"/>
</dbReference>
<dbReference type="GO" id="GO:0016624">
    <property type="term" value="F:oxidoreductase activity, acting on the aldehyde or oxo group of donors, disulfide as acceptor"/>
    <property type="evidence" value="ECO:0007669"/>
    <property type="project" value="InterPro"/>
</dbReference>
<dbReference type="Pfam" id="PF02780">
    <property type="entry name" value="Transketolase_C"/>
    <property type="match status" value="1"/>
</dbReference>
<dbReference type="InterPro" id="IPR029061">
    <property type="entry name" value="THDP-binding"/>
</dbReference>
<dbReference type="PANTHER" id="PTHR43257:SF2">
    <property type="entry name" value="PYRUVATE DEHYDROGENASE E1 COMPONENT SUBUNIT BETA"/>
    <property type="match status" value="1"/>
</dbReference>
<evidence type="ECO:0000313" key="5">
    <source>
        <dbReference type="EMBL" id="SUZ84748.1"/>
    </source>
</evidence>
<protein>
    <recommendedName>
        <fullName evidence="4">Transketolase-like pyrimidine-binding domain-containing protein</fullName>
    </recommendedName>
</protein>
<dbReference type="Pfam" id="PF02779">
    <property type="entry name" value="Transket_pyr"/>
    <property type="match status" value="1"/>
</dbReference>
<gene>
    <name evidence="5" type="ORF">METZ01_LOCUS37602</name>
</gene>
<dbReference type="Pfam" id="PF00676">
    <property type="entry name" value="E1_dh"/>
    <property type="match status" value="1"/>
</dbReference>
<keyword evidence="2" id="KW-0560">Oxidoreductase</keyword>
<keyword evidence="3" id="KW-0786">Thiamine pyrophosphate</keyword>
<dbReference type="FunFam" id="3.40.50.920:FF:000001">
    <property type="entry name" value="Pyruvate dehydrogenase E1 beta subunit"/>
    <property type="match status" value="1"/>
</dbReference>
<dbReference type="InterPro" id="IPR001017">
    <property type="entry name" value="DH_E1"/>
</dbReference>
<sequence length="711" mass="78203">MATKEQEISRTRDLEGLSSEWLLEAYLTMFTSRRVDDREISLKRQNKTFFQVSCAGHEAVQVAMAAHLKSGHDWFYGYYRDRALALAVGQTPLDHLLGAVGASTDPNSAGRQMPSHFTDPGLHLATMSSPTGTQFLQAVGAAEAGYRAMLIPELRATMEDFEEDEVVLVCSGEGATSEGEFWEALNTACNLKLPVVFLIEDNGYAISVPVEVNTAGGSISKLVSGFPDLFIVECDGTDLTDSHRAAGKAVRHCRMRRGPALVHAHTVRLHSHSLSDDAKAYRAAAEREEELARDPLPQARALLIDRGVVTPEELDGLEEDVENEVEAAANEAGNHPQPEPETVLLHLYSEEVDPTSKSFDTEDSPEFESELPLTTVDLLNLCLGDELERDHRIVLFGQDIADASREQVLEEAKGKGGVFKVTHGLQRRFGGHRVFNSPLAEANIVGRAIGMAQRGLRPVVEIQFFDYIWPAFMQIRDELATIRFRSHGQFSAPVVIRVPYGGYLTGGGPFHSQTGETLFTHTPGLRVVLPSNASDANGLLRTAIRCDDPVIFLEHKHLYRQVHNKGRYPGKDFMIPFGKAKTVREGSDLTVVTCGALVKRSMDAAKIASEEHGIECDVIDLRTLSPLDMDTIAHSVKKTNKVLITHEDSLSWGLGSEIAARIADELFPWLDGPVRRVASLDTWVAYAPSLENKILPQPSDVLTAILDLVNF</sequence>
<reference evidence="5" key="1">
    <citation type="submission" date="2018-05" db="EMBL/GenBank/DDBJ databases">
        <authorList>
            <person name="Lanie J.A."/>
            <person name="Ng W.-L."/>
            <person name="Kazmierczak K.M."/>
            <person name="Andrzejewski T.M."/>
            <person name="Davidsen T.M."/>
            <person name="Wayne K.J."/>
            <person name="Tettelin H."/>
            <person name="Glass J.I."/>
            <person name="Rusch D."/>
            <person name="Podicherti R."/>
            <person name="Tsui H.-C.T."/>
            <person name="Winkler M.E."/>
        </authorList>
    </citation>
    <scope>NUCLEOTIDE SEQUENCE</scope>
</reference>
<evidence type="ECO:0000259" key="4">
    <source>
        <dbReference type="SMART" id="SM00861"/>
    </source>
</evidence>
<dbReference type="InterPro" id="IPR009014">
    <property type="entry name" value="Transketo_C/PFOR_II"/>
</dbReference>
<dbReference type="CDD" id="cd07036">
    <property type="entry name" value="TPP_PYR_E1-PDHc-beta_like"/>
    <property type="match status" value="1"/>
</dbReference>
<dbReference type="FunFam" id="3.40.50.970:FF:000001">
    <property type="entry name" value="Pyruvate dehydrogenase E1 beta subunit"/>
    <property type="match status" value="1"/>
</dbReference>
<evidence type="ECO:0000256" key="2">
    <source>
        <dbReference type="ARBA" id="ARBA00023002"/>
    </source>
</evidence>
<evidence type="ECO:0000256" key="1">
    <source>
        <dbReference type="ARBA" id="ARBA00001964"/>
    </source>
</evidence>
<dbReference type="InterPro" id="IPR005475">
    <property type="entry name" value="Transketolase-like_Pyr-bd"/>
</dbReference>
<organism evidence="5">
    <name type="scientific">marine metagenome</name>
    <dbReference type="NCBI Taxonomy" id="408172"/>
    <lineage>
        <taxon>unclassified sequences</taxon>
        <taxon>metagenomes</taxon>
        <taxon>ecological metagenomes</taxon>
    </lineage>
</organism>
<dbReference type="SUPFAM" id="SSF52922">
    <property type="entry name" value="TK C-terminal domain-like"/>
    <property type="match status" value="1"/>
</dbReference>
<dbReference type="SMART" id="SM00861">
    <property type="entry name" value="Transket_pyr"/>
    <property type="match status" value="1"/>
</dbReference>